<dbReference type="EMBL" id="HBIH01036335">
    <property type="protein sequence ID" value="CAE0333869.1"/>
    <property type="molecule type" value="Transcribed_RNA"/>
</dbReference>
<organism evidence="2">
    <name type="scientific">Strombidium inclinatum</name>
    <dbReference type="NCBI Taxonomy" id="197538"/>
    <lineage>
        <taxon>Eukaryota</taxon>
        <taxon>Sar</taxon>
        <taxon>Alveolata</taxon>
        <taxon>Ciliophora</taxon>
        <taxon>Intramacronucleata</taxon>
        <taxon>Spirotrichea</taxon>
        <taxon>Oligotrichia</taxon>
        <taxon>Strombidiidae</taxon>
        <taxon>Strombidium</taxon>
    </lineage>
</organism>
<evidence type="ECO:0000259" key="1">
    <source>
        <dbReference type="Pfam" id="PF03178"/>
    </source>
</evidence>
<dbReference type="GO" id="GO:0005634">
    <property type="term" value="C:nucleus"/>
    <property type="evidence" value="ECO:0007669"/>
    <property type="project" value="InterPro"/>
</dbReference>
<feature type="domain" description="RSE1/DDB1/CPSF1 C-terminal" evidence="1">
    <location>
        <begin position="14"/>
        <end position="88"/>
    </location>
</feature>
<dbReference type="GO" id="GO:0003676">
    <property type="term" value="F:nucleic acid binding"/>
    <property type="evidence" value="ECO:0007669"/>
    <property type="project" value="InterPro"/>
</dbReference>
<dbReference type="Pfam" id="PF03178">
    <property type="entry name" value="CPSF_A"/>
    <property type="match status" value="1"/>
</dbReference>
<protein>
    <recommendedName>
        <fullName evidence="1">RSE1/DDB1/CPSF1 C-terminal domain-containing protein</fullName>
    </recommendedName>
</protein>
<gene>
    <name evidence="2" type="ORF">SINC0208_LOCUS14507</name>
</gene>
<dbReference type="PANTHER" id="PTHR10644">
    <property type="entry name" value="DNA REPAIR/RNA PROCESSING CPSF FAMILY"/>
    <property type="match status" value="1"/>
</dbReference>
<sequence>MLREKEDKGMIGDGAFMFGSLEGSIGQVIQIPKECFQFLNRLQEVMEANLVDITRLPKSEHRKVRHENGDPESHFHVIDGDFVEQFLDLPSKAQCVVLQNMLLNINELGPDYLKEVKDLLVFLKSKH</sequence>
<evidence type="ECO:0000313" key="2">
    <source>
        <dbReference type="EMBL" id="CAE0333869.1"/>
    </source>
</evidence>
<name>A0A7S3IX43_9SPIT</name>
<reference evidence="2" key="1">
    <citation type="submission" date="2021-01" db="EMBL/GenBank/DDBJ databases">
        <authorList>
            <person name="Corre E."/>
            <person name="Pelletier E."/>
            <person name="Niang G."/>
            <person name="Scheremetjew M."/>
            <person name="Finn R."/>
            <person name="Kale V."/>
            <person name="Holt S."/>
            <person name="Cochrane G."/>
            <person name="Meng A."/>
            <person name="Brown T."/>
            <person name="Cohen L."/>
        </authorList>
    </citation>
    <scope>NUCLEOTIDE SEQUENCE</scope>
    <source>
        <strain evidence="2">S3</strain>
    </source>
</reference>
<proteinExistence type="predicted"/>
<dbReference type="InterPro" id="IPR004871">
    <property type="entry name" value="RSE1/DDB1/CPSF1_C"/>
</dbReference>
<dbReference type="AlphaFoldDB" id="A0A7S3IX43"/>
<accession>A0A7S3IX43</accession>
<dbReference type="Gene3D" id="1.10.150.910">
    <property type="match status" value="1"/>
</dbReference>
<dbReference type="InterPro" id="IPR050358">
    <property type="entry name" value="RSE1/DDB1/CFT1"/>
</dbReference>